<dbReference type="eggNOG" id="KOG3560">
    <property type="taxonomic scope" value="Eukaryota"/>
</dbReference>
<sequence length="710" mass="76467">RPKMIPPGECMYAGRKRRKPVQKQKPSVGAEKSNPSKRHRDRLNAELDHLASLLPFPPDVVSKLDKLSVLRLSVSYLRVKSFFQALQEKCPRQPVAGAPSPGESGPCGGSAVLEGRLLLESLDGFALVVSAEGVIFYASATIADYLGFHQTDVMHQNIYDYIHVDDRQDFCRQLHWAMDPPQVVCGQPLRSETGEDIMLGRLLRAQEGGAGPTEYSAFLTRCFVCRVRCLLDSTSGFLTMQFQGKLKFLFGQKRKAPSGTAQSPRLSLFCVVVPVLLPSVAEMKMKGAFLRAKHRADGSTAMDTKAKATRSLCVPELHGKPNYLAGRNSGENGISVFRAQMDACRWARVPARATCLCLRGGPDLVLYPEGAAGDWGGEEHGRVPSGGSGVRRRREAHAYDCCFETPGPTRQLSWTAGQHGQDGPKPKLEPGRSDPFPVHATSRGSCVPYPSAPGTVPAFRNSPGAHQAPSAYASRPSRALQDGEQGPVHSPASGPFPLGSLENQVPQPGVQCLTVGGYAAQDIKLPGVPMPPEAPCNPMLSLNVPIKMESDSGSEDAADGYSVSPSQVWLGASDVAKRQLVTFPTRMHLKTEPDSKHHLYAPHLGPGMLGAPPRPGRELAPFHPAHFVCLERGHGPPEPEPPPCLCVRGHRPPTLGCDCRAPGTAPMIKLEPLDSPPWAAHSQDGAPRMLPKSALATLVPPKASECSFLP</sequence>
<dbReference type="GO" id="GO:0004879">
    <property type="term" value="F:nuclear receptor activity"/>
    <property type="evidence" value="ECO:0007669"/>
    <property type="project" value="TreeGrafter"/>
</dbReference>
<dbReference type="GO" id="GO:0005829">
    <property type="term" value="C:cytosol"/>
    <property type="evidence" value="ECO:0007669"/>
    <property type="project" value="Ensembl"/>
</dbReference>
<evidence type="ECO:0000259" key="14">
    <source>
        <dbReference type="PROSITE" id="PS50888"/>
    </source>
</evidence>
<feature type="region of interest" description="Disordered" evidence="12">
    <location>
        <begin position="410"/>
        <end position="503"/>
    </location>
</feature>
<dbReference type="PANTHER" id="PTHR10649">
    <property type="entry name" value="ARYL HYDROCARBON RECEPTOR"/>
    <property type="match status" value="1"/>
</dbReference>
<dbReference type="PANTHER" id="PTHR10649:SF3">
    <property type="entry name" value="ARYL HYDROCARBON RECEPTOR REPRESSOR"/>
    <property type="match status" value="1"/>
</dbReference>
<dbReference type="Gene3D" id="4.10.280.10">
    <property type="entry name" value="Helix-loop-helix DNA-binding domain"/>
    <property type="match status" value="1"/>
</dbReference>
<dbReference type="EMBL" id="AAPE02000901">
    <property type="status" value="NOT_ANNOTATED_CDS"/>
    <property type="molecule type" value="Genomic_DNA"/>
</dbReference>
<dbReference type="Gene3D" id="3.30.450.20">
    <property type="entry name" value="PAS domain"/>
    <property type="match status" value="1"/>
</dbReference>
<comment type="function">
    <text evidence="10">Mediates dioxin toxicity and is involved in regulation of cell growth and differentiation. Represses the transcription activity of AHR by competing with this transcription factor for heterodimer formation with the ARNT and subsequently binding to the xenobiotic response element (XRE) sequence present in the promoter regulatory region of variety of genes. Represses CYP1A1 by binding the XRE sequence and recruiting ANKRA2, HDAC4 and/or HDAC5. Autoregulates its expression by associating with its own XRE site.</text>
</comment>
<dbReference type="Pfam" id="PF00989">
    <property type="entry name" value="PAS"/>
    <property type="match status" value="1"/>
</dbReference>
<dbReference type="InterPro" id="IPR013767">
    <property type="entry name" value="PAS_fold"/>
</dbReference>
<keyword evidence="6" id="KW-0805">Transcription regulation</keyword>
<keyword evidence="8" id="KW-0804">Transcription</keyword>
<evidence type="ECO:0000256" key="2">
    <source>
        <dbReference type="ARBA" id="ARBA00004496"/>
    </source>
</evidence>
<feature type="domain" description="BHLH" evidence="14">
    <location>
        <begin position="27"/>
        <end position="80"/>
    </location>
</feature>
<dbReference type="GO" id="GO:0000976">
    <property type="term" value="F:transcription cis-regulatory region binding"/>
    <property type="evidence" value="ECO:0007669"/>
    <property type="project" value="TreeGrafter"/>
</dbReference>
<dbReference type="GO" id="GO:0034751">
    <property type="term" value="C:aryl hydrocarbon receptor complex"/>
    <property type="evidence" value="ECO:0007669"/>
    <property type="project" value="TreeGrafter"/>
</dbReference>
<keyword evidence="4" id="KW-1017">Isopeptide bond</keyword>
<dbReference type="OMA" id="ECFMQEE"/>
<evidence type="ECO:0000256" key="8">
    <source>
        <dbReference type="ARBA" id="ARBA00023163"/>
    </source>
</evidence>
<dbReference type="EMBL" id="AAPE02000902">
    <property type="status" value="NOT_ANNOTATED_CDS"/>
    <property type="molecule type" value="Genomic_DNA"/>
</dbReference>
<keyword evidence="16" id="KW-1185">Reference proteome</keyword>
<evidence type="ECO:0000256" key="12">
    <source>
        <dbReference type="SAM" id="MobiDB-lite"/>
    </source>
</evidence>
<dbReference type="STRING" id="59463.ENSMLUP00000011462"/>
<dbReference type="CDD" id="cd00130">
    <property type="entry name" value="PAS"/>
    <property type="match status" value="1"/>
</dbReference>
<dbReference type="HOGENOM" id="CLU_023661_0_0_1"/>
<dbReference type="InterPro" id="IPR039092">
    <property type="entry name" value="AHRR_bHLH"/>
</dbReference>
<keyword evidence="7" id="KW-0238">DNA-binding</keyword>
<comment type="subcellular location">
    <subcellularLocation>
        <location evidence="2">Cytoplasm</location>
    </subcellularLocation>
    <subcellularLocation>
        <location evidence="1">Nucleus</location>
    </subcellularLocation>
</comment>
<dbReference type="InterPro" id="IPR035965">
    <property type="entry name" value="PAS-like_dom_sf"/>
</dbReference>
<evidence type="ECO:0000313" key="15">
    <source>
        <dbReference type="Ensembl" id="ENSMLUP00000011462.2"/>
    </source>
</evidence>
<dbReference type="Ensembl" id="ENSMLUT00000012596.2">
    <property type="protein sequence ID" value="ENSMLUP00000011462.2"/>
    <property type="gene ID" value="ENSMLUG00000012589.2"/>
</dbReference>
<dbReference type="Proteomes" id="UP000001074">
    <property type="component" value="Unassembled WGS sequence"/>
</dbReference>
<keyword evidence="9" id="KW-0539">Nucleus</keyword>
<dbReference type="EMBL" id="AAPE02000903">
    <property type="status" value="NOT_ANNOTATED_CDS"/>
    <property type="molecule type" value="Genomic_DNA"/>
</dbReference>
<evidence type="ECO:0000313" key="16">
    <source>
        <dbReference type="Proteomes" id="UP000001074"/>
    </source>
</evidence>
<evidence type="ECO:0000256" key="7">
    <source>
        <dbReference type="ARBA" id="ARBA00023125"/>
    </source>
</evidence>
<keyword evidence="5" id="KW-0832">Ubl conjugation</keyword>
<dbReference type="GO" id="GO:0046983">
    <property type="term" value="F:protein dimerization activity"/>
    <property type="evidence" value="ECO:0007669"/>
    <property type="project" value="InterPro"/>
</dbReference>
<dbReference type="SMART" id="SM00091">
    <property type="entry name" value="PAS"/>
    <property type="match status" value="1"/>
</dbReference>
<dbReference type="GO" id="GO:0005654">
    <property type="term" value="C:nucleoplasm"/>
    <property type="evidence" value="ECO:0007669"/>
    <property type="project" value="Ensembl"/>
</dbReference>
<dbReference type="CDD" id="cd11435">
    <property type="entry name" value="bHLH-PAS_AhRR"/>
    <property type="match status" value="1"/>
</dbReference>
<feature type="region of interest" description="Disordered" evidence="12">
    <location>
        <begin position="1"/>
        <end position="39"/>
    </location>
</feature>
<evidence type="ECO:0000256" key="10">
    <source>
        <dbReference type="ARBA" id="ARBA00058894"/>
    </source>
</evidence>
<name>G1PKV9_MYOLU</name>
<feature type="domain" description="PAS" evidence="13">
    <location>
        <begin position="116"/>
        <end position="181"/>
    </location>
</feature>
<dbReference type="GO" id="GO:0006805">
    <property type="term" value="P:xenobiotic metabolic process"/>
    <property type="evidence" value="ECO:0007669"/>
    <property type="project" value="InterPro"/>
</dbReference>
<dbReference type="FunFam" id="3.30.450.20:FF:000056">
    <property type="entry name" value="aryl hydrocarbon receptor repressor"/>
    <property type="match status" value="1"/>
</dbReference>
<dbReference type="PROSITE" id="PS50112">
    <property type="entry name" value="PAS"/>
    <property type="match status" value="1"/>
</dbReference>
<evidence type="ECO:0000256" key="11">
    <source>
        <dbReference type="ARBA" id="ARBA00071452"/>
    </source>
</evidence>
<evidence type="ECO:0000256" key="4">
    <source>
        <dbReference type="ARBA" id="ARBA00022499"/>
    </source>
</evidence>
<dbReference type="SUPFAM" id="SSF47459">
    <property type="entry name" value="HLH, helix-loop-helix DNA-binding domain"/>
    <property type="match status" value="1"/>
</dbReference>
<evidence type="ECO:0000256" key="6">
    <source>
        <dbReference type="ARBA" id="ARBA00023015"/>
    </source>
</evidence>
<dbReference type="SMART" id="SM00353">
    <property type="entry name" value="HLH"/>
    <property type="match status" value="1"/>
</dbReference>
<dbReference type="InterPro" id="IPR036638">
    <property type="entry name" value="HLH_DNA-bd_sf"/>
</dbReference>
<dbReference type="PROSITE" id="PS50888">
    <property type="entry name" value="BHLH"/>
    <property type="match status" value="1"/>
</dbReference>
<dbReference type="GeneTree" id="ENSGT00940000154486"/>
<protein>
    <recommendedName>
        <fullName evidence="11">Aryl hydrocarbon receptor repressor</fullName>
    </recommendedName>
</protein>
<organism evidence="15 16">
    <name type="scientific">Myotis lucifugus</name>
    <name type="common">Little brown bat</name>
    <dbReference type="NCBI Taxonomy" id="59463"/>
    <lineage>
        <taxon>Eukaryota</taxon>
        <taxon>Metazoa</taxon>
        <taxon>Chordata</taxon>
        <taxon>Craniata</taxon>
        <taxon>Vertebrata</taxon>
        <taxon>Euteleostomi</taxon>
        <taxon>Mammalia</taxon>
        <taxon>Eutheria</taxon>
        <taxon>Laurasiatheria</taxon>
        <taxon>Chiroptera</taxon>
        <taxon>Yangochiroptera</taxon>
        <taxon>Vespertilionidae</taxon>
        <taxon>Myotis</taxon>
    </lineage>
</organism>
<dbReference type="InterPro" id="IPR039091">
    <property type="entry name" value="AHR/AHRR"/>
</dbReference>
<dbReference type="Pfam" id="PF00010">
    <property type="entry name" value="HLH"/>
    <property type="match status" value="1"/>
</dbReference>
<evidence type="ECO:0000256" key="5">
    <source>
        <dbReference type="ARBA" id="ARBA00022843"/>
    </source>
</evidence>
<evidence type="ECO:0000256" key="1">
    <source>
        <dbReference type="ARBA" id="ARBA00004123"/>
    </source>
</evidence>
<reference evidence="15" key="3">
    <citation type="submission" date="2025-09" db="UniProtKB">
        <authorList>
            <consortium name="Ensembl"/>
        </authorList>
    </citation>
    <scope>IDENTIFICATION</scope>
</reference>
<dbReference type="AlphaFoldDB" id="G1PKV9"/>
<dbReference type="InterPro" id="IPR011598">
    <property type="entry name" value="bHLH_dom"/>
</dbReference>
<feature type="compositionally biased region" description="Basic and acidic residues" evidence="12">
    <location>
        <begin position="422"/>
        <end position="432"/>
    </location>
</feature>
<accession>G1PKV9</accession>
<proteinExistence type="predicted"/>
<dbReference type="SUPFAM" id="SSF55785">
    <property type="entry name" value="PYP-like sensor domain (PAS domain)"/>
    <property type="match status" value="1"/>
</dbReference>
<reference evidence="15" key="2">
    <citation type="submission" date="2025-08" db="UniProtKB">
        <authorList>
            <consortium name="Ensembl"/>
        </authorList>
    </citation>
    <scope>IDENTIFICATION</scope>
</reference>
<evidence type="ECO:0000259" key="13">
    <source>
        <dbReference type="PROSITE" id="PS50112"/>
    </source>
</evidence>
<feature type="compositionally biased region" description="Low complexity" evidence="12">
    <location>
        <begin position="468"/>
        <end position="479"/>
    </location>
</feature>
<gene>
    <name evidence="15" type="primary">AHRR</name>
</gene>
<dbReference type="FunFam" id="4.10.280.10:FF:000041">
    <property type="entry name" value="aryl hydrocarbon receptor repressor"/>
    <property type="match status" value="1"/>
</dbReference>
<reference evidence="15 16" key="1">
    <citation type="journal article" date="2011" name="Nature">
        <title>A high-resolution map of human evolutionary constraint using 29 mammals.</title>
        <authorList>
            <person name="Lindblad-Toh K."/>
            <person name="Garber M."/>
            <person name="Zuk O."/>
            <person name="Lin M.F."/>
            <person name="Parker B.J."/>
            <person name="Washietl S."/>
            <person name="Kheradpour P."/>
            <person name="Ernst J."/>
            <person name="Jordan G."/>
            <person name="Mauceli E."/>
            <person name="Ward L.D."/>
            <person name="Lowe C.B."/>
            <person name="Holloway A.K."/>
            <person name="Clamp M."/>
            <person name="Gnerre S."/>
            <person name="Alfoldi J."/>
            <person name="Beal K."/>
            <person name="Chang J."/>
            <person name="Clawson H."/>
            <person name="Cuff J."/>
            <person name="Di Palma F."/>
            <person name="Fitzgerald S."/>
            <person name="Flicek P."/>
            <person name="Guttman M."/>
            <person name="Hubisz M.J."/>
            <person name="Jaffe D.B."/>
            <person name="Jungreis I."/>
            <person name="Kent W.J."/>
            <person name="Kostka D."/>
            <person name="Lara M."/>
            <person name="Martins A.L."/>
            <person name="Massingham T."/>
            <person name="Moltke I."/>
            <person name="Raney B.J."/>
            <person name="Rasmussen M.D."/>
            <person name="Robinson J."/>
            <person name="Stark A."/>
            <person name="Vilella A.J."/>
            <person name="Wen J."/>
            <person name="Xie X."/>
            <person name="Zody M.C."/>
            <person name="Baldwin J."/>
            <person name="Bloom T."/>
            <person name="Chin C.W."/>
            <person name="Heiman D."/>
            <person name="Nicol R."/>
            <person name="Nusbaum C."/>
            <person name="Young S."/>
            <person name="Wilkinson J."/>
            <person name="Worley K.C."/>
            <person name="Kovar C.L."/>
            <person name="Muzny D.M."/>
            <person name="Gibbs R.A."/>
            <person name="Cree A."/>
            <person name="Dihn H.H."/>
            <person name="Fowler G."/>
            <person name="Jhangiani S."/>
            <person name="Joshi V."/>
            <person name="Lee S."/>
            <person name="Lewis L.R."/>
            <person name="Nazareth L.V."/>
            <person name="Okwuonu G."/>
            <person name="Santibanez J."/>
            <person name="Warren W.C."/>
            <person name="Mardis E.R."/>
            <person name="Weinstock G.M."/>
            <person name="Wilson R.K."/>
            <person name="Delehaunty K."/>
            <person name="Dooling D."/>
            <person name="Fronik C."/>
            <person name="Fulton L."/>
            <person name="Fulton B."/>
            <person name="Graves T."/>
            <person name="Minx P."/>
            <person name="Sodergren E."/>
            <person name="Birney E."/>
            <person name="Margulies E.H."/>
            <person name="Herrero J."/>
            <person name="Green E.D."/>
            <person name="Haussler D."/>
            <person name="Siepel A."/>
            <person name="Goldman N."/>
            <person name="Pollard K.S."/>
            <person name="Pedersen J.S."/>
            <person name="Lander E.S."/>
            <person name="Kellis M."/>
        </authorList>
    </citation>
    <scope>NUCLEOTIDE SEQUENCE [LARGE SCALE GENOMIC DNA]</scope>
</reference>
<evidence type="ECO:0000256" key="9">
    <source>
        <dbReference type="ARBA" id="ARBA00023242"/>
    </source>
</evidence>
<dbReference type="InterPro" id="IPR000014">
    <property type="entry name" value="PAS"/>
</dbReference>
<evidence type="ECO:0000256" key="3">
    <source>
        <dbReference type="ARBA" id="ARBA00022490"/>
    </source>
</evidence>
<keyword evidence="3" id="KW-0963">Cytoplasm</keyword>